<evidence type="ECO:0000256" key="2">
    <source>
        <dbReference type="ARBA" id="ARBA00022990"/>
    </source>
</evidence>
<keyword evidence="4" id="KW-1185">Reference proteome</keyword>
<name>A0A314L837_NICAT</name>
<reference evidence="3" key="1">
    <citation type="submission" date="2016-11" db="EMBL/GenBank/DDBJ databases">
        <title>The genome of Nicotiana attenuata.</title>
        <authorList>
            <person name="Xu S."/>
            <person name="Brockmoeller T."/>
            <person name="Gaquerel E."/>
            <person name="Navarro A."/>
            <person name="Kuhl H."/>
            <person name="Gase K."/>
            <person name="Ling Z."/>
            <person name="Zhou W."/>
            <person name="Kreitzer C."/>
            <person name="Stanke M."/>
            <person name="Tang H."/>
            <person name="Lyons E."/>
            <person name="Pandey P."/>
            <person name="Pandey S.P."/>
            <person name="Timmermann B."/>
            <person name="Baldwin I.T."/>
        </authorList>
    </citation>
    <scope>NUCLEOTIDE SEQUENCE [LARGE SCALE GENOMIC DNA]</scope>
    <source>
        <strain evidence="3">UT</strain>
    </source>
</reference>
<accession>A0A314L837</accession>
<dbReference type="GO" id="GO:0000786">
    <property type="term" value="C:nucleosome"/>
    <property type="evidence" value="ECO:0007669"/>
    <property type="project" value="InterPro"/>
</dbReference>
<dbReference type="GO" id="GO:0030527">
    <property type="term" value="F:structural constituent of chromatin"/>
    <property type="evidence" value="ECO:0007669"/>
    <property type="project" value="InterPro"/>
</dbReference>
<dbReference type="STRING" id="49451.A0A314L837"/>
<sequence length="99" mass="11411">RKQLARKIAIKSAPTIGGVKKPHRFRPRTMALREICKYQKSIELSNIWFVRELKTNLRFQSSAVAELEGGSQPELEEAYDDFSVDKDEIEQRISGRVYG</sequence>
<proteinExistence type="inferred from homology"/>
<dbReference type="InterPro" id="IPR009072">
    <property type="entry name" value="Histone-fold"/>
</dbReference>
<organism evidence="3 4">
    <name type="scientific">Nicotiana attenuata</name>
    <name type="common">Coyote tobacco</name>
    <dbReference type="NCBI Taxonomy" id="49451"/>
    <lineage>
        <taxon>Eukaryota</taxon>
        <taxon>Viridiplantae</taxon>
        <taxon>Streptophyta</taxon>
        <taxon>Embryophyta</taxon>
        <taxon>Tracheophyta</taxon>
        <taxon>Spermatophyta</taxon>
        <taxon>Magnoliopsida</taxon>
        <taxon>eudicotyledons</taxon>
        <taxon>Gunneridae</taxon>
        <taxon>Pentapetalae</taxon>
        <taxon>asterids</taxon>
        <taxon>lamiids</taxon>
        <taxon>Solanales</taxon>
        <taxon>Solanaceae</taxon>
        <taxon>Nicotianoideae</taxon>
        <taxon>Nicotianeae</taxon>
        <taxon>Nicotiana</taxon>
    </lineage>
</organism>
<dbReference type="AlphaFoldDB" id="A0A314L837"/>
<dbReference type="GO" id="GO:0046982">
    <property type="term" value="F:protein heterodimerization activity"/>
    <property type="evidence" value="ECO:0007669"/>
    <property type="project" value="InterPro"/>
</dbReference>
<evidence type="ECO:0000313" key="4">
    <source>
        <dbReference type="Proteomes" id="UP000187609"/>
    </source>
</evidence>
<keyword evidence="2" id="KW-0007">Acetylation</keyword>
<gene>
    <name evidence="3" type="primary">B34_1</name>
    <name evidence="3" type="ORF">A4A49_60349</name>
</gene>
<comment type="similarity">
    <text evidence="1">Belongs to the histone H3 family.</text>
</comment>
<dbReference type="Proteomes" id="UP000187609">
    <property type="component" value="Unassembled WGS sequence"/>
</dbReference>
<dbReference type="SMR" id="A0A314L837"/>
<feature type="non-terminal residue" evidence="3">
    <location>
        <position position="1"/>
    </location>
</feature>
<dbReference type="EMBL" id="MJEQ01000279">
    <property type="protein sequence ID" value="OIT37702.1"/>
    <property type="molecule type" value="Genomic_DNA"/>
</dbReference>
<dbReference type="InterPro" id="IPR000164">
    <property type="entry name" value="Histone_H3/CENP-A"/>
</dbReference>
<dbReference type="Gene3D" id="1.10.20.10">
    <property type="entry name" value="Histone, subunit A"/>
    <property type="match status" value="1"/>
</dbReference>
<dbReference type="GO" id="GO:0003677">
    <property type="term" value="F:DNA binding"/>
    <property type="evidence" value="ECO:0007669"/>
    <property type="project" value="InterPro"/>
</dbReference>
<evidence type="ECO:0000256" key="1">
    <source>
        <dbReference type="ARBA" id="ARBA00010343"/>
    </source>
</evidence>
<protein>
    <submittedName>
        <fullName evidence="3">Histone h3.2</fullName>
    </submittedName>
</protein>
<dbReference type="SUPFAM" id="SSF47113">
    <property type="entry name" value="Histone-fold"/>
    <property type="match status" value="1"/>
</dbReference>
<comment type="caution">
    <text evidence="3">The sequence shown here is derived from an EMBL/GenBank/DDBJ whole genome shotgun (WGS) entry which is preliminary data.</text>
</comment>
<evidence type="ECO:0000313" key="3">
    <source>
        <dbReference type="EMBL" id="OIT37702.1"/>
    </source>
</evidence>
<dbReference type="PANTHER" id="PTHR11426">
    <property type="entry name" value="HISTONE H3"/>
    <property type="match status" value="1"/>
</dbReference>
<dbReference type="Gramene" id="OIT37702">
    <property type="protein sequence ID" value="OIT37702"/>
    <property type="gene ID" value="A4A49_60349"/>
</dbReference>